<accession>A0AAE9CWA7</accession>
<dbReference type="EMBL" id="CP090896">
    <property type="protein sequence ID" value="ULT83761.1"/>
    <property type="molecule type" value="Genomic_DNA"/>
</dbReference>
<evidence type="ECO:0000313" key="2">
    <source>
        <dbReference type="EMBL" id="ULT83761.1"/>
    </source>
</evidence>
<evidence type="ECO:0000313" key="3">
    <source>
        <dbReference type="Proteomes" id="UP000827892"/>
    </source>
</evidence>
<gene>
    <name evidence="2" type="ORF">L3Y34_012788</name>
</gene>
<name>A0AAE9CWA7_CAEBR</name>
<dbReference type="AlphaFoldDB" id="A0AAE9CWA7"/>
<evidence type="ECO:0000256" key="1">
    <source>
        <dbReference type="SAM" id="MobiDB-lite"/>
    </source>
</evidence>
<proteinExistence type="predicted"/>
<reference evidence="2 3" key="1">
    <citation type="submission" date="2022-05" db="EMBL/GenBank/DDBJ databases">
        <title>Chromosome-level reference genomes for two strains of Caenorhabditis briggsae: an improved platform for comparative genomics.</title>
        <authorList>
            <person name="Stevens L."/>
            <person name="Andersen E.C."/>
        </authorList>
    </citation>
    <scope>NUCLEOTIDE SEQUENCE [LARGE SCALE GENOMIC DNA]</scope>
    <source>
        <strain evidence="2">QX1410_ONT</strain>
        <tissue evidence="2">Whole-organism</tissue>
    </source>
</reference>
<sequence>MLLENNRRQQHALSHYILSSDRQVFRAIVSGVDEPMLDVECEPKILIIPSFSIILGILQSLDETTTLENRSRFSVHTICCFVSNSVSSDDNRTQKSPGERSYQSHGEEIDVLATQ</sequence>
<protein>
    <submittedName>
        <fullName evidence="2">Uncharacterized protein</fullName>
    </submittedName>
</protein>
<dbReference type="Proteomes" id="UP000827892">
    <property type="component" value="Chromosome X"/>
</dbReference>
<organism evidence="2 3">
    <name type="scientific">Caenorhabditis briggsae</name>
    <dbReference type="NCBI Taxonomy" id="6238"/>
    <lineage>
        <taxon>Eukaryota</taxon>
        <taxon>Metazoa</taxon>
        <taxon>Ecdysozoa</taxon>
        <taxon>Nematoda</taxon>
        <taxon>Chromadorea</taxon>
        <taxon>Rhabditida</taxon>
        <taxon>Rhabditina</taxon>
        <taxon>Rhabditomorpha</taxon>
        <taxon>Rhabditoidea</taxon>
        <taxon>Rhabditidae</taxon>
        <taxon>Peloderinae</taxon>
        <taxon>Caenorhabditis</taxon>
    </lineage>
</organism>
<feature type="region of interest" description="Disordered" evidence="1">
    <location>
        <begin position="85"/>
        <end position="115"/>
    </location>
</feature>